<organism evidence="2 3">
    <name type="scientific">Lyophyllum shimeji</name>
    <name type="common">Hon-shimeji</name>
    <name type="synonym">Tricholoma shimeji</name>
    <dbReference type="NCBI Taxonomy" id="47721"/>
    <lineage>
        <taxon>Eukaryota</taxon>
        <taxon>Fungi</taxon>
        <taxon>Dikarya</taxon>
        <taxon>Basidiomycota</taxon>
        <taxon>Agaricomycotina</taxon>
        <taxon>Agaricomycetes</taxon>
        <taxon>Agaricomycetidae</taxon>
        <taxon>Agaricales</taxon>
        <taxon>Tricholomatineae</taxon>
        <taxon>Lyophyllaceae</taxon>
        <taxon>Lyophyllum</taxon>
    </lineage>
</organism>
<protein>
    <submittedName>
        <fullName evidence="2">Uncharacterized protein</fullName>
    </submittedName>
</protein>
<evidence type="ECO:0000313" key="2">
    <source>
        <dbReference type="EMBL" id="GLB36913.1"/>
    </source>
</evidence>
<accession>A0A9P3PJ52</accession>
<dbReference type="Proteomes" id="UP001063166">
    <property type="component" value="Unassembled WGS sequence"/>
</dbReference>
<reference evidence="2" key="1">
    <citation type="submission" date="2022-07" db="EMBL/GenBank/DDBJ databases">
        <title>The genome of Lyophyllum shimeji provides insight into the initial evolution of ectomycorrhizal fungal genome.</title>
        <authorList>
            <person name="Kobayashi Y."/>
            <person name="Shibata T."/>
            <person name="Hirakawa H."/>
            <person name="Shigenobu S."/>
            <person name="Nishiyama T."/>
            <person name="Yamada A."/>
            <person name="Hasebe M."/>
            <person name="Kawaguchi M."/>
        </authorList>
    </citation>
    <scope>NUCLEOTIDE SEQUENCE</scope>
    <source>
        <strain evidence="2">AT787</strain>
    </source>
</reference>
<keyword evidence="3" id="KW-1185">Reference proteome</keyword>
<dbReference type="EMBL" id="BRPK01000003">
    <property type="protein sequence ID" value="GLB36913.1"/>
    <property type="molecule type" value="Genomic_DNA"/>
</dbReference>
<feature type="compositionally biased region" description="Low complexity" evidence="1">
    <location>
        <begin position="156"/>
        <end position="175"/>
    </location>
</feature>
<gene>
    <name evidence="2" type="ORF">LshimejAT787_0312000</name>
</gene>
<sequence>MNFKFPAKREARTPAPDERPRRGYLWISLTGTVSMCYLPQRYIIHFPGETNARSRAGVDNNRSEQWIIWTVGGVIQKQAWARRFTPAMTEYDYSPEAWERYMQTQQRIAQWVDQTERHRPEFNSDTEPRTRPSLLKRLTHRRQSHSMHEPRRRRGSFSSWSSSSSSSELYSSGPLSPGPMPLSTFQTIYARPQTTPPAAAYHHSKHSGSRHHHHSSHHSPKYVLSPPISPPAQGYPYPYGVATSPGQIASPGSYVYPARAGATTVGTPSYFQPAQPGHLSQTSYPFPATYPQTRPAPQTAPAAAYPYYSQAPIPPLASPPAQYPQSAAYPPMIYPLPGSGGQQQQVPQKPVFYQRIFSGGGSGNKKGKKSSRRSH</sequence>
<feature type="compositionally biased region" description="Basic residues" evidence="1">
    <location>
        <begin position="202"/>
        <end position="220"/>
    </location>
</feature>
<dbReference type="AlphaFoldDB" id="A0A9P3PJ52"/>
<feature type="region of interest" description="Disordered" evidence="1">
    <location>
        <begin position="116"/>
        <end position="223"/>
    </location>
</feature>
<feature type="compositionally biased region" description="Basic residues" evidence="1">
    <location>
        <begin position="365"/>
        <end position="375"/>
    </location>
</feature>
<name>A0A9P3PJ52_LYOSH</name>
<feature type="compositionally biased region" description="Low complexity" evidence="1">
    <location>
        <begin position="334"/>
        <end position="348"/>
    </location>
</feature>
<proteinExistence type="predicted"/>
<feature type="region of interest" description="Disordered" evidence="1">
    <location>
        <begin position="334"/>
        <end position="375"/>
    </location>
</feature>
<evidence type="ECO:0000313" key="3">
    <source>
        <dbReference type="Proteomes" id="UP001063166"/>
    </source>
</evidence>
<evidence type="ECO:0000256" key="1">
    <source>
        <dbReference type="SAM" id="MobiDB-lite"/>
    </source>
</evidence>
<dbReference type="OrthoDB" id="2976199at2759"/>
<feature type="compositionally biased region" description="Basic and acidic residues" evidence="1">
    <location>
        <begin position="116"/>
        <end position="130"/>
    </location>
</feature>
<feature type="compositionally biased region" description="Basic residues" evidence="1">
    <location>
        <begin position="137"/>
        <end position="155"/>
    </location>
</feature>
<comment type="caution">
    <text evidence="2">The sequence shown here is derived from an EMBL/GenBank/DDBJ whole genome shotgun (WGS) entry which is preliminary data.</text>
</comment>